<evidence type="ECO:0000313" key="1">
    <source>
        <dbReference type="EMBL" id="KYD32343.1"/>
    </source>
</evidence>
<sequence>MIKHVIVNSFSTGNILEKFVVKQYKKFHIHERQNTSAFSLKNKKKHPSPWMLFSCYSLL</sequence>
<evidence type="ECO:0000313" key="2">
    <source>
        <dbReference type="Proteomes" id="UP000075324"/>
    </source>
</evidence>
<name>A0A150N6L3_9BACL</name>
<dbReference type="Proteomes" id="UP000075324">
    <property type="component" value="Unassembled WGS sequence"/>
</dbReference>
<dbReference type="AlphaFoldDB" id="A0A150N6L3"/>
<protein>
    <submittedName>
        <fullName evidence="1">Uncharacterized protein</fullName>
    </submittedName>
</protein>
<dbReference type="EMBL" id="LQYW01000015">
    <property type="protein sequence ID" value="KYD32343.1"/>
    <property type="molecule type" value="Genomic_DNA"/>
</dbReference>
<comment type="caution">
    <text evidence="1">The sequence shown here is derived from an EMBL/GenBank/DDBJ whole genome shotgun (WGS) entry which is preliminary data.</text>
</comment>
<organism evidence="1 2">
    <name type="scientific">Parageobacillus toebii</name>
    <dbReference type="NCBI Taxonomy" id="153151"/>
    <lineage>
        <taxon>Bacteria</taxon>
        <taxon>Bacillati</taxon>
        <taxon>Bacillota</taxon>
        <taxon>Bacilli</taxon>
        <taxon>Bacillales</taxon>
        <taxon>Anoxybacillaceae</taxon>
        <taxon>Parageobacillus</taxon>
    </lineage>
</organism>
<proteinExistence type="predicted"/>
<accession>A0A150N6L3</accession>
<gene>
    <name evidence="1" type="ORF">B4110_0042</name>
</gene>
<reference evidence="1 2" key="1">
    <citation type="submission" date="2016-01" db="EMBL/GenBank/DDBJ databases">
        <title>Draft Genome Sequences of Seven Thermophilic Sporeformers Isolated from Foods.</title>
        <authorList>
            <person name="Berendsen E.M."/>
            <person name="Wells-Bennik M.H."/>
            <person name="Krawcyk A.O."/>
            <person name="De Jong A."/>
            <person name="Holsappel S."/>
            <person name="Eijlander R.T."/>
            <person name="Kuipers O.P."/>
        </authorList>
    </citation>
    <scope>NUCLEOTIDE SEQUENCE [LARGE SCALE GENOMIC DNA]</scope>
    <source>
        <strain evidence="1 2">B4110</strain>
    </source>
</reference>